<proteinExistence type="predicted"/>
<evidence type="ECO:0000313" key="1">
    <source>
        <dbReference type="EMBL" id="GBP71159.1"/>
    </source>
</evidence>
<dbReference type="Proteomes" id="UP000299102">
    <property type="component" value="Unassembled WGS sequence"/>
</dbReference>
<gene>
    <name evidence="1" type="ORF">EVAR_89505_1</name>
</gene>
<reference evidence="1 2" key="1">
    <citation type="journal article" date="2019" name="Commun. Biol.">
        <title>The bagworm genome reveals a unique fibroin gene that provides high tensile strength.</title>
        <authorList>
            <person name="Kono N."/>
            <person name="Nakamura H."/>
            <person name="Ohtoshi R."/>
            <person name="Tomita M."/>
            <person name="Numata K."/>
            <person name="Arakawa K."/>
        </authorList>
    </citation>
    <scope>NUCLEOTIDE SEQUENCE [LARGE SCALE GENOMIC DNA]</scope>
</reference>
<sequence>MAGGRPPAPLGVVGYRSGLERNEPLGLPAEGFKLCQLNHPRRQPFRYIPSPKLNPKSYVWFTTTNARYRDILLGVSQRGRLGYDICLRNRDRDGLR</sequence>
<accession>A0A4C1Y984</accession>
<evidence type="ECO:0000313" key="2">
    <source>
        <dbReference type="Proteomes" id="UP000299102"/>
    </source>
</evidence>
<dbReference type="EMBL" id="BGZK01001099">
    <property type="protein sequence ID" value="GBP71159.1"/>
    <property type="molecule type" value="Genomic_DNA"/>
</dbReference>
<dbReference type="AlphaFoldDB" id="A0A4C1Y984"/>
<organism evidence="1 2">
    <name type="scientific">Eumeta variegata</name>
    <name type="common">Bagworm moth</name>
    <name type="synonym">Eumeta japonica</name>
    <dbReference type="NCBI Taxonomy" id="151549"/>
    <lineage>
        <taxon>Eukaryota</taxon>
        <taxon>Metazoa</taxon>
        <taxon>Ecdysozoa</taxon>
        <taxon>Arthropoda</taxon>
        <taxon>Hexapoda</taxon>
        <taxon>Insecta</taxon>
        <taxon>Pterygota</taxon>
        <taxon>Neoptera</taxon>
        <taxon>Endopterygota</taxon>
        <taxon>Lepidoptera</taxon>
        <taxon>Glossata</taxon>
        <taxon>Ditrysia</taxon>
        <taxon>Tineoidea</taxon>
        <taxon>Psychidae</taxon>
        <taxon>Oiketicinae</taxon>
        <taxon>Eumeta</taxon>
    </lineage>
</organism>
<comment type="caution">
    <text evidence="1">The sequence shown here is derived from an EMBL/GenBank/DDBJ whole genome shotgun (WGS) entry which is preliminary data.</text>
</comment>
<name>A0A4C1Y984_EUMVA</name>
<protein>
    <submittedName>
        <fullName evidence="1">Uncharacterized protein</fullName>
    </submittedName>
</protein>
<keyword evidence="2" id="KW-1185">Reference proteome</keyword>